<name>A0A1U8A2V7_NELNU</name>
<dbReference type="AlphaFoldDB" id="A0A1U8A2V7"/>
<evidence type="ECO:0000313" key="2">
    <source>
        <dbReference type="RefSeq" id="XP_010256017.1"/>
    </source>
</evidence>
<gene>
    <name evidence="2" type="primary">LOC104596519</name>
</gene>
<proteinExistence type="predicted"/>
<sequence length="78" mass="8703">MHFSSDDINVSGLLDEQLDISEFCNTPPEVEEPNIVQECATPSPWNVFKGRKLYMRMPTKLASSVLIHLPSLNPVGSM</sequence>
<dbReference type="OrthoDB" id="1913204at2759"/>
<dbReference type="GeneID" id="104596519"/>
<dbReference type="InParanoid" id="A0A1U8A2V7"/>
<keyword evidence="1" id="KW-1185">Reference proteome</keyword>
<evidence type="ECO:0000313" key="1">
    <source>
        <dbReference type="Proteomes" id="UP000189703"/>
    </source>
</evidence>
<dbReference type="KEGG" id="nnu:104596519"/>
<accession>A0A1U8A2V7</accession>
<dbReference type="Proteomes" id="UP000189703">
    <property type="component" value="Unplaced"/>
</dbReference>
<protein>
    <submittedName>
        <fullName evidence="2">Protein XRI1-like</fullName>
    </submittedName>
</protein>
<dbReference type="RefSeq" id="XP_010256017.1">
    <property type="nucleotide sequence ID" value="XM_010257715.2"/>
</dbReference>
<reference evidence="2" key="1">
    <citation type="submission" date="2025-08" db="UniProtKB">
        <authorList>
            <consortium name="RefSeq"/>
        </authorList>
    </citation>
    <scope>IDENTIFICATION</scope>
</reference>
<organism evidence="1 2">
    <name type="scientific">Nelumbo nucifera</name>
    <name type="common">Sacred lotus</name>
    <dbReference type="NCBI Taxonomy" id="4432"/>
    <lineage>
        <taxon>Eukaryota</taxon>
        <taxon>Viridiplantae</taxon>
        <taxon>Streptophyta</taxon>
        <taxon>Embryophyta</taxon>
        <taxon>Tracheophyta</taxon>
        <taxon>Spermatophyta</taxon>
        <taxon>Magnoliopsida</taxon>
        <taxon>Proteales</taxon>
        <taxon>Nelumbonaceae</taxon>
        <taxon>Nelumbo</taxon>
    </lineage>
</organism>